<dbReference type="Pfam" id="PF08534">
    <property type="entry name" value="Redoxin"/>
    <property type="match status" value="1"/>
</dbReference>
<comment type="subcellular location">
    <subcellularLocation>
        <location evidence="1">Cell envelope</location>
    </subcellularLocation>
</comment>
<dbReference type="SUPFAM" id="SSF52833">
    <property type="entry name" value="Thioredoxin-like"/>
    <property type="match status" value="1"/>
</dbReference>
<dbReference type="PROSITE" id="PS51352">
    <property type="entry name" value="THIOREDOXIN_2"/>
    <property type="match status" value="1"/>
</dbReference>
<dbReference type="PANTHER" id="PTHR42852">
    <property type="entry name" value="THIOL:DISULFIDE INTERCHANGE PROTEIN DSBE"/>
    <property type="match status" value="1"/>
</dbReference>
<evidence type="ECO:0000256" key="3">
    <source>
        <dbReference type="ARBA" id="ARBA00023157"/>
    </source>
</evidence>
<evidence type="ECO:0000256" key="4">
    <source>
        <dbReference type="ARBA" id="ARBA00023284"/>
    </source>
</evidence>
<dbReference type="PANTHER" id="PTHR42852:SF6">
    <property type="entry name" value="THIOL:DISULFIDE INTERCHANGE PROTEIN DSBE"/>
    <property type="match status" value="1"/>
</dbReference>
<proteinExistence type="predicted"/>
<dbReference type="InterPro" id="IPR036249">
    <property type="entry name" value="Thioredoxin-like_sf"/>
</dbReference>
<gene>
    <name evidence="6" type="ORF">Q4Q40_15650</name>
</gene>
<dbReference type="Proteomes" id="UP001176806">
    <property type="component" value="Unassembled WGS sequence"/>
</dbReference>
<keyword evidence="2" id="KW-0201">Cytochrome c-type biogenesis</keyword>
<evidence type="ECO:0000313" key="7">
    <source>
        <dbReference type="Proteomes" id="UP001176806"/>
    </source>
</evidence>
<comment type="caution">
    <text evidence="6">The sequence shown here is derived from an EMBL/GenBank/DDBJ whole genome shotgun (WGS) entry which is preliminary data.</text>
</comment>
<evidence type="ECO:0000256" key="2">
    <source>
        <dbReference type="ARBA" id="ARBA00022748"/>
    </source>
</evidence>
<keyword evidence="4" id="KW-0676">Redox-active center</keyword>
<dbReference type="InterPro" id="IPR013766">
    <property type="entry name" value="Thioredoxin_domain"/>
</dbReference>
<dbReference type="Gene3D" id="3.40.30.10">
    <property type="entry name" value="Glutaredoxin"/>
    <property type="match status" value="1"/>
</dbReference>
<dbReference type="CDD" id="cd02966">
    <property type="entry name" value="TlpA_like_family"/>
    <property type="match status" value="1"/>
</dbReference>
<dbReference type="PROSITE" id="PS51257">
    <property type="entry name" value="PROKAR_LIPOPROTEIN"/>
    <property type="match status" value="1"/>
</dbReference>
<evidence type="ECO:0000256" key="1">
    <source>
        <dbReference type="ARBA" id="ARBA00004196"/>
    </source>
</evidence>
<evidence type="ECO:0000259" key="5">
    <source>
        <dbReference type="PROSITE" id="PS51352"/>
    </source>
</evidence>
<dbReference type="InterPro" id="IPR050553">
    <property type="entry name" value="Thioredoxin_ResA/DsbE_sf"/>
</dbReference>
<evidence type="ECO:0000313" key="6">
    <source>
        <dbReference type="EMBL" id="MDO5975628.1"/>
    </source>
</evidence>
<feature type="domain" description="Thioredoxin" evidence="5">
    <location>
        <begin position="316"/>
        <end position="460"/>
    </location>
</feature>
<keyword evidence="3" id="KW-1015">Disulfide bond</keyword>
<accession>A0ABT8WR20</accession>
<keyword evidence="7" id="KW-1185">Reference proteome</keyword>
<dbReference type="InterPro" id="IPR013740">
    <property type="entry name" value="Redoxin"/>
</dbReference>
<protein>
    <submittedName>
        <fullName evidence="6">TlpA disulfide reductase family protein</fullName>
    </submittedName>
</protein>
<name>A0ABT8WR20_9FLAO</name>
<organism evidence="6 7">
    <name type="scientific">Flavivirga jejuensis</name>
    <dbReference type="NCBI Taxonomy" id="870487"/>
    <lineage>
        <taxon>Bacteria</taxon>
        <taxon>Pseudomonadati</taxon>
        <taxon>Bacteroidota</taxon>
        <taxon>Flavobacteriia</taxon>
        <taxon>Flavobacteriales</taxon>
        <taxon>Flavobacteriaceae</taxon>
        <taxon>Flavivirga</taxon>
    </lineage>
</organism>
<reference evidence="6" key="1">
    <citation type="submission" date="2023-07" db="EMBL/GenBank/DDBJ databases">
        <title>Two novel species in the genus Flavivirga.</title>
        <authorList>
            <person name="Kwon K."/>
        </authorList>
    </citation>
    <scope>NUCLEOTIDE SEQUENCE</scope>
    <source>
        <strain evidence="6">KACC 14158</strain>
    </source>
</reference>
<sequence>MKNTVIILLSTLFLGSCQSNSPKDYILFSGTISDAPLKEFRLVHKDGKGRFTVKTTADGSFFCDTIFSGTGTYRFSGLGMNRIDIYFTNGGEYNLKTNGKDMRNTSVLTGTSPNASKFLLTKDSRIKRLRGDFEEYNNLNESDFSAKATMIKENLIKYLDSFPGIPKDFAQFERQELINYHLLSLIRYQYRHGHNINEPNFRVSKDFLKPLEGVDYVNEEAYKHRGWYDELVEEYFELKADELADREGIDRYLAKLKVFGAIPNGHIKNDLLRSASEYDIAYTDNMDAYYNTFLSVSTSIENDKSITDKYEALKKLSRGEPSPVFTNYVNNSGGTSSLSDFRGKYVYIDVWATWCGPCLAEVPSLKKVEKQYHGKNIEFVSISIDVEKKRAAWSKMITDKELGGVQLLADKDWNTDFIKSYKINSIPRFILLDPKGNIVSWNAPRPSNPDLITLFNELNI</sequence>
<dbReference type="EMBL" id="JAUOEL010000005">
    <property type="protein sequence ID" value="MDO5975628.1"/>
    <property type="molecule type" value="Genomic_DNA"/>
</dbReference>
<dbReference type="RefSeq" id="WP_303302840.1">
    <property type="nucleotide sequence ID" value="NZ_BAABDA010000050.1"/>
</dbReference>